<dbReference type="PANTHER" id="PTHR32439">
    <property type="entry name" value="FERREDOXIN--NITRITE REDUCTASE, CHLOROPLASTIC"/>
    <property type="match status" value="1"/>
</dbReference>
<accession>A0A238JYS8</accession>
<evidence type="ECO:0000256" key="2">
    <source>
        <dbReference type="ARBA" id="ARBA00022617"/>
    </source>
</evidence>
<dbReference type="Gene3D" id="3.90.480.20">
    <property type="match status" value="1"/>
</dbReference>
<dbReference type="EMBL" id="FXYE01000001">
    <property type="protein sequence ID" value="SMX34856.1"/>
    <property type="molecule type" value="Genomic_DNA"/>
</dbReference>
<organism evidence="8 9">
    <name type="scientific">Actibacterium lipolyticum</name>
    <dbReference type="NCBI Taxonomy" id="1524263"/>
    <lineage>
        <taxon>Bacteria</taxon>
        <taxon>Pseudomonadati</taxon>
        <taxon>Pseudomonadota</taxon>
        <taxon>Alphaproteobacteria</taxon>
        <taxon>Rhodobacterales</taxon>
        <taxon>Roseobacteraceae</taxon>
        <taxon>Actibacterium</taxon>
    </lineage>
</organism>
<dbReference type="PANTHER" id="PTHR32439:SF9">
    <property type="entry name" value="BLR3264 PROTEIN"/>
    <property type="match status" value="1"/>
</dbReference>
<dbReference type="Gene3D" id="3.30.413.10">
    <property type="entry name" value="Sulfite Reductase Hemoprotein, domain 1"/>
    <property type="match status" value="1"/>
</dbReference>
<keyword evidence="4" id="KW-0560">Oxidoreductase</keyword>
<dbReference type="InterPro" id="IPR036136">
    <property type="entry name" value="Nit/Sulf_reduc_fer-like_dom_sf"/>
</dbReference>
<keyword evidence="3" id="KW-0479">Metal-binding</keyword>
<name>A0A238JYS8_9RHOB</name>
<dbReference type="Pfam" id="PF03460">
    <property type="entry name" value="NIR_SIR_ferr"/>
    <property type="match status" value="1"/>
</dbReference>
<evidence type="ECO:0000313" key="9">
    <source>
        <dbReference type="Proteomes" id="UP000202922"/>
    </source>
</evidence>
<evidence type="ECO:0000256" key="4">
    <source>
        <dbReference type="ARBA" id="ARBA00023002"/>
    </source>
</evidence>
<keyword evidence="2" id="KW-0349">Heme</keyword>
<evidence type="ECO:0000256" key="1">
    <source>
        <dbReference type="ARBA" id="ARBA00022485"/>
    </source>
</evidence>
<dbReference type="InterPro" id="IPR045854">
    <property type="entry name" value="NO2/SO3_Rdtase_4Fe4S_sf"/>
</dbReference>
<dbReference type="GO" id="GO:0046872">
    <property type="term" value="F:metal ion binding"/>
    <property type="evidence" value="ECO:0007669"/>
    <property type="project" value="UniProtKB-KW"/>
</dbReference>
<dbReference type="InterPro" id="IPR051329">
    <property type="entry name" value="NIR_SIR_4Fe-4S"/>
</dbReference>
<reference evidence="9" key="1">
    <citation type="submission" date="2017-05" db="EMBL/GenBank/DDBJ databases">
        <authorList>
            <person name="Rodrigo-Torres L."/>
            <person name="Arahal R. D."/>
            <person name="Lucena T."/>
        </authorList>
    </citation>
    <scope>NUCLEOTIDE SEQUENCE [LARGE SCALE GENOMIC DNA]</scope>
    <source>
        <strain evidence="9">CECT 8621</strain>
    </source>
</reference>
<dbReference type="NCBIfam" id="TIGR02435">
    <property type="entry name" value="CobG"/>
    <property type="match status" value="1"/>
</dbReference>
<evidence type="ECO:0000259" key="7">
    <source>
        <dbReference type="Pfam" id="PF03460"/>
    </source>
</evidence>
<proteinExistence type="predicted"/>
<evidence type="ECO:0000313" key="8">
    <source>
        <dbReference type="EMBL" id="SMX34856.1"/>
    </source>
</evidence>
<dbReference type="RefSeq" id="WP_093966624.1">
    <property type="nucleotide sequence ID" value="NZ_FXYE01000001.1"/>
</dbReference>
<feature type="domain" description="Nitrite/Sulfite reductase ferredoxin-like" evidence="7">
    <location>
        <begin position="16"/>
        <end position="81"/>
    </location>
</feature>
<keyword evidence="5" id="KW-0408">Iron</keyword>
<gene>
    <name evidence="8" type="ORF">COL8621_01525</name>
</gene>
<evidence type="ECO:0000256" key="3">
    <source>
        <dbReference type="ARBA" id="ARBA00022723"/>
    </source>
</evidence>
<protein>
    <submittedName>
        <fullName evidence="8">Ferredoxin-nitrite reductase</fullName>
    </submittedName>
</protein>
<dbReference type="InterPro" id="IPR005117">
    <property type="entry name" value="NiRdtase/SiRdtase_haem-b_fer"/>
</dbReference>
<dbReference type="GO" id="GO:0016491">
    <property type="term" value="F:oxidoreductase activity"/>
    <property type="evidence" value="ECO:0007669"/>
    <property type="project" value="UniProtKB-KW"/>
</dbReference>
<keyword evidence="1" id="KW-0004">4Fe-4S</keyword>
<dbReference type="Proteomes" id="UP000202922">
    <property type="component" value="Unassembled WGS sequence"/>
</dbReference>
<evidence type="ECO:0000256" key="6">
    <source>
        <dbReference type="ARBA" id="ARBA00023014"/>
    </source>
</evidence>
<keyword evidence="9" id="KW-1185">Reference proteome</keyword>
<keyword evidence="6" id="KW-0411">Iron-sulfur</keyword>
<evidence type="ECO:0000256" key="5">
    <source>
        <dbReference type="ARBA" id="ARBA00023004"/>
    </source>
</evidence>
<dbReference type="SUPFAM" id="SSF56014">
    <property type="entry name" value="Nitrite and sulphite reductase 4Fe-4S domain-like"/>
    <property type="match status" value="1"/>
</dbReference>
<dbReference type="OrthoDB" id="7459360at2"/>
<dbReference type="AlphaFoldDB" id="A0A238JYS8"/>
<dbReference type="InterPro" id="IPR012798">
    <property type="entry name" value="Cbl_synth_CobG-like"/>
</dbReference>
<dbReference type="SUPFAM" id="SSF55124">
    <property type="entry name" value="Nitrite/Sulfite reductase N-terminal domain-like"/>
    <property type="match status" value="1"/>
</dbReference>
<sequence>MSAPVIRGWCPGALRPMQSGDGLVVRIRPRGGRLTQDQAAGIAQLSREHGNGLIDLSSRANVQLRGVSEDTYPALIDGLRQLDLIDETTEQEARRNIIVSPFWQDGDETRTIAAALTQALAAPDAPTLPGKFGFAVDCGVQPVLASASADIRIERGANGQLICRAEGRTTGAIVTKDTAASVALTLAHWFVATGGAPDGRGRMARHLAPVPDQFTAVTAQPPIERPSPGPTTRGTLIAFEFGQLTAATLEEIAKRGPLRVTPWRMVLVEGAQEMSGIAGTITSPDAQLLNVVACTGAPACPQALGETRLLARALAAHIPSGTQLHVSGCTKGCARPAATEYTLVARPGDRFDLIHKGRASDGPVKTGLTTDMLTTHPETLFKSP</sequence>
<dbReference type="GO" id="GO:0051539">
    <property type="term" value="F:4 iron, 4 sulfur cluster binding"/>
    <property type="evidence" value="ECO:0007669"/>
    <property type="project" value="UniProtKB-KW"/>
</dbReference>